<feature type="signal peptide" evidence="1">
    <location>
        <begin position="1"/>
        <end position="29"/>
    </location>
</feature>
<comment type="caution">
    <text evidence="2">The sequence shown here is derived from an EMBL/GenBank/DDBJ whole genome shotgun (WGS) entry which is preliminary data.</text>
</comment>
<dbReference type="EMBL" id="ACKP02000012">
    <property type="protein sequence ID" value="EEX77924.1"/>
    <property type="molecule type" value="Genomic_DNA"/>
</dbReference>
<sequence length="83" mass="8734">MLLMKNWFKAFAVMASCAIMLGTAGVASADEYEYEGYDENGNYVYAVADDEGNVAAVAVDADGNYSVSAEGADGSTYDETGSY</sequence>
<keyword evidence="1" id="KW-0732">Signal</keyword>
<organism evidence="2 3">
    <name type="scientific">Selenomonas sputigena (strain ATCC 35185 / DSM 20758 / CCUG 44933 / VPI D19B-28)</name>
    <dbReference type="NCBI Taxonomy" id="546271"/>
    <lineage>
        <taxon>Bacteria</taxon>
        <taxon>Bacillati</taxon>
        <taxon>Bacillota</taxon>
        <taxon>Negativicutes</taxon>
        <taxon>Selenomonadales</taxon>
        <taxon>Selenomonadaceae</taxon>
        <taxon>Selenomonas</taxon>
    </lineage>
</organism>
<proteinExistence type="predicted"/>
<evidence type="ECO:0000256" key="1">
    <source>
        <dbReference type="SAM" id="SignalP"/>
    </source>
</evidence>
<name>C9LT78_SELS3</name>
<evidence type="ECO:0000313" key="3">
    <source>
        <dbReference type="Proteomes" id="UP000003505"/>
    </source>
</evidence>
<feature type="chain" id="PRO_5002997416" evidence="1">
    <location>
        <begin position="30"/>
        <end position="83"/>
    </location>
</feature>
<accession>C9LT78</accession>
<dbReference type="eggNOG" id="ENOG502ZICT">
    <property type="taxonomic scope" value="Bacteria"/>
</dbReference>
<reference evidence="2 3" key="1">
    <citation type="submission" date="2009-09" db="EMBL/GenBank/DDBJ databases">
        <authorList>
            <person name="Weinstock G."/>
            <person name="Sodergren E."/>
            <person name="Clifton S."/>
            <person name="Fulton L."/>
            <person name="Fulton B."/>
            <person name="Courtney L."/>
            <person name="Fronick C."/>
            <person name="Harrison M."/>
            <person name="Strong C."/>
            <person name="Farmer C."/>
            <person name="Delahaunty K."/>
            <person name="Markovic C."/>
            <person name="Hall O."/>
            <person name="Minx P."/>
            <person name="Tomlinson C."/>
            <person name="Mitreva M."/>
            <person name="Nelson J."/>
            <person name="Hou S."/>
            <person name="Wollam A."/>
            <person name="Pepin K.H."/>
            <person name="Johnson M."/>
            <person name="Bhonagiri V."/>
            <person name="Nash W.E."/>
            <person name="Warren W."/>
            <person name="Chinwalla A."/>
            <person name="Mardis E.R."/>
            <person name="Wilson R.K."/>
        </authorList>
    </citation>
    <scope>NUCLEOTIDE SEQUENCE [LARGE SCALE GENOMIC DNA]</scope>
    <source>
        <strain evidence="3">ATCC 35185 / DSM 20758 / VPI D19B-28</strain>
    </source>
</reference>
<gene>
    <name evidence="2" type="ORF">SELSPUOL_00658</name>
</gene>
<protein>
    <submittedName>
        <fullName evidence="2">Uncharacterized protein</fullName>
    </submittedName>
</protein>
<dbReference type="AlphaFoldDB" id="C9LT78"/>
<dbReference type="Proteomes" id="UP000003505">
    <property type="component" value="Unassembled WGS sequence"/>
</dbReference>
<evidence type="ECO:0000313" key="2">
    <source>
        <dbReference type="EMBL" id="EEX77924.1"/>
    </source>
</evidence>